<proteinExistence type="predicted"/>
<evidence type="ECO:0000256" key="1">
    <source>
        <dbReference type="SAM" id="SignalP"/>
    </source>
</evidence>
<dbReference type="InterPro" id="IPR013424">
    <property type="entry name" value="Ice-binding_C"/>
</dbReference>
<dbReference type="NCBIfam" id="TIGR02595">
    <property type="entry name" value="PEP_CTERM"/>
    <property type="match status" value="1"/>
</dbReference>
<dbReference type="RefSeq" id="WP_277416959.1">
    <property type="nucleotide sequence ID" value="NZ_CP119083.1"/>
</dbReference>
<keyword evidence="1" id="KW-0732">Signal</keyword>
<feature type="domain" description="Ice-binding protein C-terminal" evidence="2">
    <location>
        <begin position="164"/>
        <end position="187"/>
    </location>
</feature>
<protein>
    <submittedName>
        <fullName evidence="3">PEP-CTERM sorting domain-containing protein</fullName>
    </submittedName>
</protein>
<evidence type="ECO:0000259" key="2">
    <source>
        <dbReference type="Pfam" id="PF07589"/>
    </source>
</evidence>
<evidence type="ECO:0000313" key="3">
    <source>
        <dbReference type="EMBL" id="WEF34280.1"/>
    </source>
</evidence>
<dbReference type="EMBL" id="CP119083">
    <property type="protein sequence ID" value="WEF34280.1"/>
    <property type="molecule type" value="Genomic_DNA"/>
</dbReference>
<sequence>MNTKHLAGVLALLAATATSAAHAAPIALQDAVITATYNGSAAGMLGLDRQFAAEPGSNTTRLDPTGSGVEFLTGDYLFGIDFSPSGMLTVIANGAIPTGAYAMRFDFGTSLAAAIGSVTFTGASGATGIPVAALIDSHTIELDLGAVAWSEFGSVTAQLGTAAAVPEPATSALLLTGLAGLLLVRRRAAR</sequence>
<keyword evidence="4" id="KW-1185">Reference proteome</keyword>
<gene>
    <name evidence="3" type="ORF">PX653_05775</name>
</gene>
<name>A0ABY8BEF7_9BURK</name>
<organism evidence="3 4">
    <name type="scientific">Pseudoduganella chitinolytica</name>
    <dbReference type="NCBI Taxonomy" id="34070"/>
    <lineage>
        <taxon>Bacteria</taxon>
        <taxon>Pseudomonadati</taxon>
        <taxon>Pseudomonadota</taxon>
        <taxon>Betaproteobacteria</taxon>
        <taxon>Burkholderiales</taxon>
        <taxon>Oxalobacteraceae</taxon>
        <taxon>Telluria group</taxon>
        <taxon>Pseudoduganella</taxon>
    </lineage>
</organism>
<evidence type="ECO:0000313" key="4">
    <source>
        <dbReference type="Proteomes" id="UP001216510"/>
    </source>
</evidence>
<reference evidence="3 4" key="1">
    <citation type="submission" date="2023-02" db="EMBL/GenBank/DDBJ databases">
        <title>Gemone sequence of Telluria chitinolytica ACM 3522T.</title>
        <authorList>
            <person name="Frediansyah A."/>
            <person name="Miess H."/>
            <person name="Gross H."/>
        </authorList>
    </citation>
    <scope>NUCLEOTIDE SEQUENCE [LARGE SCALE GENOMIC DNA]</scope>
    <source>
        <strain evidence="3 4">ACM 3522</strain>
    </source>
</reference>
<dbReference type="Proteomes" id="UP001216510">
    <property type="component" value="Chromosome"/>
</dbReference>
<feature type="signal peptide" evidence="1">
    <location>
        <begin position="1"/>
        <end position="23"/>
    </location>
</feature>
<feature type="chain" id="PRO_5045190297" evidence="1">
    <location>
        <begin position="24"/>
        <end position="190"/>
    </location>
</feature>
<dbReference type="Pfam" id="PF07589">
    <property type="entry name" value="PEP-CTERM"/>
    <property type="match status" value="1"/>
</dbReference>
<accession>A0ABY8BEF7</accession>